<dbReference type="STRING" id="1618756.UV12_C0002G0038"/>
<protein>
    <submittedName>
        <fullName evidence="2">Uncharacterized protein</fullName>
    </submittedName>
</protein>
<dbReference type="AlphaFoldDB" id="A0A0G0ZHQ4"/>
<evidence type="ECO:0000256" key="1">
    <source>
        <dbReference type="SAM" id="Phobius"/>
    </source>
</evidence>
<name>A0A0G0ZHQ4_9BACT</name>
<comment type="caution">
    <text evidence="2">The sequence shown here is derived from an EMBL/GenBank/DDBJ whole genome shotgun (WGS) entry which is preliminary data.</text>
</comment>
<feature type="transmembrane region" description="Helical" evidence="1">
    <location>
        <begin position="12"/>
        <end position="33"/>
    </location>
</feature>
<keyword evidence="1" id="KW-1133">Transmembrane helix</keyword>
<evidence type="ECO:0000313" key="2">
    <source>
        <dbReference type="EMBL" id="KKS48189.1"/>
    </source>
</evidence>
<evidence type="ECO:0000313" key="3">
    <source>
        <dbReference type="Proteomes" id="UP000034704"/>
    </source>
</evidence>
<reference evidence="2 3" key="1">
    <citation type="journal article" date="2015" name="Nature">
        <title>rRNA introns, odd ribosomes, and small enigmatic genomes across a large radiation of phyla.</title>
        <authorList>
            <person name="Brown C.T."/>
            <person name="Hug L.A."/>
            <person name="Thomas B.C."/>
            <person name="Sharon I."/>
            <person name="Castelle C.J."/>
            <person name="Singh A."/>
            <person name="Wilkins M.J."/>
            <person name="Williams K.H."/>
            <person name="Banfield J.F."/>
        </authorList>
    </citation>
    <scope>NUCLEOTIDE SEQUENCE [LARGE SCALE GENOMIC DNA]</scope>
</reference>
<accession>A0A0G0ZHQ4</accession>
<sequence>MEPEINLPSHSTAKWIITGVAMLVVGVAVGVLVRTPILSFFTNKTDNSSQVIVESTKKRVEESNFANMPHTINDIRALSVEVVSVVDDNTLKVHTLAILKDQATDERIVTITKDTKIYTLSMKDPKIFNQEMEIFMKQSQEAGATGKVQQPEPFVLASADISNIKKEDMLTVFASENIEAKKEFIASEIRIHPKMKNTTPPQIPSRTK</sequence>
<gene>
    <name evidence="2" type="ORF">UV12_C0002G0038</name>
</gene>
<keyword evidence="1" id="KW-0472">Membrane</keyword>
<dbReference type="EMBL" id="LCDG01000002">
    <property type="protein sequence ID" value="KKS48189.1"/>
    <property type="molecule type" value="Genomic_DNA"/>
</dbReference>
<proteinExistence type="predicted"/>
<organism evidence="2 3">
    <name type="scientific">Candidatus Nomurabacteria bacterium GW2011_GWC2_42_20</name>
    <dbReference type="NCBI Taxonomy" id="1618756"/>
    <lineage>
        <taxon>Bacteria</taxon>
        <taxon>Candidatus Nomuraibacteriota</taxon>
    </lineage>
</organism>
<dbReference type="Proteomes" id="UP000034704">
    <property type="component" value="Unassembled WGS sequence"/>
</dbReference>
<keyword evidence="1" id="KW-0812">Transmembrane</keyword>